<comment type="caution">
    <text evidence="7">The sequence shown here is derived from an EMBL/GenBank/DDBJ whole genome shotgun (WGS) entry which is preliminary data.</text>
</comment>
<dbReference type="Pfam" id="PF02906">
    <property type="entry name" value="Fe_hyd_lg_C"/>
    <property type="match status" value="1"/>
</dbReference>
<keyword evidence="4" id="KW-0411">Iron-sulfur</keyword>
<gene>
    <name evidence="7" type="ORF">IAA16_05795</name>
</gene>
<dbReference type="InterPro" id="IPR050340">
    <property type="entry name" value="Cytosolic_Fe-S_CAF"/>
</dbReference>
<evidence type="ECO:0000313" key="7">
    <source>
        <dbReference type="EMBL" id="MBU3850059.1"/>
    </source>
</evidence>
<dbReference type="Proteomes" id="UP000823914">
    <property type="component" value="Unassembled WGS sequence"/>
</dbReference>
<feature type="domain" description="4Fe-4S ferredoxin-type" evidence="5">
    <location>
        <begin position="34"/>
        <end position="63"/>
    </location>
</feature>
<keyword evidence="1" id="KW-0004">4Fe-4S</keyword>
<evidence type="ECO:0000256" key="1">
    <source>
        <dbReference type="ARBA" id="ARBA00022485"/>
    </source>
</evidence>
<reference evidence="7" key="2">
    <citation type="submission" date="2021-04" db="EMBL/GenBank/DDBJ databases">
        <authorList>
            <person name="Gilroy R."/>
        </authorList>
    </citation>
    <scope>NUCLEOTIDE SEQUENCE</scope>
    <source>
        <strain evidence="7">Gambia15-2214</strain>
    </source>
</reference>
<dbReference type="InterPro" id="IPR004108">
    <property type="entry name" value="Fe_hydrogenase_lsu_C"/>
</dbReference>
<dbReference type="SUPFAM" id="SSF54862">
    <property type="entry name" value="4Fe-4S ferredoxins"/>
    <property type="match status" value="1"/>
</dbReference>
<dbReference type="InterPro" id="IPR000014">
    <property type="entry name" value="PAS"/>
</dbReference>
<keyword evidence="3" id="KW-0408">Iron</keyword>
<evidence type="ECO:0000256" key="4">
    <source>
        <dbReference type="ARBA" id="ARBA00023014"/>
    </source>
</evidence>
<dbReference type="InterPro" id="IPR007202">
    <property type="entry name" value="4Fe-4S_dom"/>
</dbReference>
<sequence>MNQYYPIYTEVTECQDCYKCIRHCPVKAIRVENSHAKIIPELCVFCGDCVIDCPSHAKHIRDDIAKAKHLLSQKKKVYVSLAPSFTSEFTDYTKEQLIAAIKNLGFYAVSETALGADLVSAQLAEDLQKAQKDAQGQKLFLSSACPAVVEYIKYYQPELAHCITDRASPLLAHARYLKKLFGSDIGIVFIGPCIAKKREADTWDEVDVSLTYQELRKWFVAEGTRPDTAIPFGKENEQTFVPRRAAKGSLYPIDGGMIESCKAYNNFSGIRSMVVSGMEEVRHALEGFDITALKKPLFIELLACAGGCINGPGTTNKDSGTYRRLLVENYAETADEVLDSETLNNKPALEGTLPGEAHKRPPYREEEIKNALRSVGKYTVADELNCASCGYDTCREFAEAILENRAEKTMCVSYMRKLAQKKANGLIKAIPNGVVIVDKDLKIVECNKNFAKLMGQDAVDMYEAKPGLEGADLTKFSKISQFFSDVLRANGPTIIEKDVREGKKILHISIFEIEKEEIAAGVIEDVTVPQNQKKRTVSQAQKIIDKNLSVVQKIAFLLGENAAETESMLNSIIDSYGDDEEDR</sequence>
<dbReference type="AlphaFoldDB" id="A0A9E2L1M4"/>
<dbReference type="Pfam" id="PF13188">
    <property type="entry name" value="PAS_8"/>
    <property type="match status" value="1"/>
</dbReference>
<dbReference type="EMBL" id="JAHLFV010000137">
    <property type="protein sequence ID" value="MBU3850059.1"/>
    <property type="molecule type" value="Genomic_DNA"/>
</dbReference>
<dbReference type="PROSITE" id="PS51379">
    <property type="entry name" value="4FE4S_FER_2"/>
    <property type="match status" value="2"/>
</dbReference>
<accession>A0A9E2L1M4</accession>
<keyword evidence="2" id="KW-0479">Metal-binding</keyword>
<evidence type="ECO:0000313" key="8">
    <source>
        <dbReference type="Proteomes" id="UP000823914"/>
    </source>
</evidence>
<dbReference type="InterPro" id="IPR017896">
    <property type="entry name" value="4Fe4S_Fe-S-bd"/>
</dbReference>
<dbReference type="InterPro" id="IPR017900">
    <property type="entry name" value="4Fe4S_Fe_S_CS"/>
</dbReference>
<dbReference type="Gene3D" id="3.30.450.20">
    <property type="entry name" value="PAS domain"/>
    <property type="match status" value="1"/>
</dbReference>
<dbReference type="PROSITE" id="PS51656">
    <property type="entry name" value="4FE4S"/>
    <property type="match status" value="1"/>
</dbReference>
<dbReference type="PANTHER" id="PTHR11615">
    <property type="entry name" value="NITRATE, FORMATE, IRON DEHYDROGENASE"/>
    <property type="match status" value="1"/>
</dbReference>
<dbReference type="Pfam" id="PF13237">
    <property type="entry name" value="Fer4_10"/>
    <property type="match status" value="1"/>
</dbReference>
<dbReference type="Pfam" id="PF04060">
    <property type="entry name" value="FeS"/>
    <property type="match status" value="1"/>
</dbReference>
<dbReference type="Gene3D" id="3.40.950.10">
    <property type="entry name" value="Fe-only Hydrogenase (Larger Subunit), Chain L, domain 3"/>
    <property type="match status" value="2"/>
</dbReference>
<dbReference type="InterPro" id="IPR009016">
    <property type="entry name" value="Fe_hydrogenase"/>
</dbReference>
<organism evidence="7 8">
    <name type="scientific">Candidatus Treponema excrementipullorum</name>
    <dbReference type="NCBI Taxonomy" id="2838768"/>
    <lineage>
        <taxon>Bacteria</taxon>
        <taxon>Pseudomonadati</taxon>
        <taxon>Spirochaetota</taxon>
        <taxon>Spirochaetia</taxon>
        <taxon>Spirochaetales</taxon>
        <taxon>Treponemataceae</taxon>
        <taxon>Treponema</taxon>
    </lineage>
</organism>
<dbReference type="GO" id="GO:0046872">
    <property type="term" value="F:metal ion binding"/>
    <property type="evidence" value="ECO:0007669"/>
    <property type="project" value="UniProtKB-KW"/>
</dbReference>
<evidence type="ECO:0000259" key="5">
    <source>
        <dbReference type="PROSITE" id="PS51379"/>
    </source>
</evidence>
<evidence type="ECO:0000259" key="6">
    <source>
        <dbReference type="PROSITE" id="PS51656"/>
    </source>
</evidence>
<dbReference type="SUPFAM" id="SSF53920">
    <property type="entry name" value="Fe-only hydrogenase"/>
    <property type="match status" value="1"/>
</dbReference>
<evidence type="ECO:0000256" key="2">
    <source>
        <dbReference type="ARBA" id="ARBA00022723"/>
    </source>
</evidence>
<dbReference type="InterPro" id="IPR035965">
    <property type="entry name" value="PAS-like_dom_sf"/>
</dbReference>
<dbReference type="SUPFAM" id="SSF55785">
    <property type="entry name" value="PYP-like sensor domain (PAS domain)"/>
    <property type="match status" value="1"/>
</dbReference>
<evidence type="ECO:0000256" key="3">
    <source>
        <dbReference type="ARBA" id="ARBA00023004"/>
    </source>
</evidence>
<dbReference type="PROSITE" id="PS00198">
    <property type="entry name" value="4FE4S_FER_1"/>
    <property type="match status" value="1"/>
</dbReference>
<dbReference type="Gene3D" id="1.10.15.40">
    <property type="entry name" value="Electron transport complex subunit B, putative Fe-S cluster"/>
    <property type="match status" value="1"/>
</dbReference>
<name>A0A9E2L1M4_9SPIR</name>
<dbReference type="Gene3D" id="3.40.50.1780">
    <property type="match status" value="2"/>
</dbReference>
<dbReference type="GO" id="GO:0051539">
    <property type="term" value="F:4 iron, 4 sulfur cluster binding"/>
    <property type="evidence" value="ECO:0007669"/>
    <property type="project" value="UniProtKB-KW"/>
</dbReference>
<proteinExistence type="predicted"/>
<reference evidence="7" key="1">
    <citation type="journal article" date="2021" name="PeerJ">
        <title>Extensive microbial diversity within the chicken gut microbiome revealed by metagenomics and culture.</title>
        <authorList>
            <person name="Gilroy R."/>
            <person name="Ravi A."/>
            <person name="Getino M."/>
            <person name="Pursley I."/>
            <person name="Horton D.L."/>
            <person name="Alikhan N.F."/>
            <person name="Baker D."/>
            <person name="Gharbi K."/>
            <person name="Hall N."/>
            <person name="Watson M."/>
            <person name="Adriaenssens E.M."/>
            <person name="Foster-Nyarko E."/>
            <person name="Jarju S."/>
            <person name="Secka A."/>
            <person name="Antonio M."/>
            <person name="Oren A."/>
            <person name="Chaudhuri R.R."/>
            <person name="La Ragione R."/>
            <person name="Hildebrand F."/>
            <person name="Pallen M.J."/>
        </authorList>
    </citation>
    <scope>NUCLEOTIDE SEQUENCE</scope>
    <source>
        <strain evidence="7">Gambia15-2214</strain>
    </source>
</reference>
<dbReference type="CDD" id="cd00130">
    <property type="entry name" value="PAS"/>
    <property type="match status" value="1"/>
</dbReference>
<dbReference type="Gene3D" id="3.30.70.20">
    <property type="match status" value="1"/>
</dbReference>
<feature type="domain" description="4Fe-4S ferredoxin-type" evidence="5">
    <location>
        <begin position="4"/>
        <end position="33"/>
    </location>
</feature>
<feature type="domain" description="4Fe-4S" evidence="6">
    <location>
        <begin position="366"/>
        <end position="428"/>
    </location>
</feature>
<protein>
    <submittedName>
        <fullName evidence="7">PAS domain-containing protein</fullName>
    </submittedName>
</protein>